<protein>
    <submittedName>
        <fullName evidence="2">Uncharacterized protein</fullName>
    </submittedName>
</protein>
<sequence>MRLSPAFGLFLSAALTQAWPNTFFPTQDCRSDPVAVLDGPPPPGICQFFPDLVRSFTGGTGDQFESASKFIESFVLKTLLTVFIVT</sequence>
<keyword evidence="3" id="KW-1185">Reference proteome</keyword>
<dbReference type="AlphaFoldDB" id="A0A0C9VJB8"/>
<reference evidence="2 3" key="1">
    <citation type="submission" date="2014-06" db="EMBL/GenBank/DDBJ databases">
        <title>Evolutionary Origins and Diversification of the Mycorrhizal Mutualists.</title>
        <authorList>
            <consortium name="DOE Joint Genome Institute"/>
            <consortium name="Mycorrhizal Genomics Consortium"/>
            <person name="Kohler A."/>
            <person name="Kuo A."/>
            <person name="Nagy L.G."/>
            <person name="Floudas D."/>
            <person name="Copeland A."/>
            <person name="Barry K.W."/>
            <person name="Cichocki N."/>
            <person name="Veneault-Fourrey C."/>
            <person name="LaButti K."/>
            <person name="Lindquist E.A."/>
            <person name="Lipzen A."/>
            <person name="Lundell T."/>
            <person name="Morin E."/>
            <person name="Murat C."/>
            <person name="Riley R."/>
            <person name="Ohm R."/>
            <person name="Sun H."/>
            <person name="Tunlid A."/>
            <person name="Henrissat B."/>
            <person name="Grigoriev I.V."/>
            <person name="Hibbett D.S."/>
            <person name="Martin F."/>
        </authorList>
    </citation>
    <scope>NUCLEOTIDE SEQUENCE [LARGE SCALE GENOMIC DNA]</scope>
    <source>
        <strain evidence="2 3">SS14</strain>
    </source>
</reference>
<gene>
    <name evidence="2" type="ORF">M422DRAFT_248254</name>
</gene>
<dbReference type="Proteomes" id="UP000054279">
    <property type="component" value="Unassembled WGS sequence"/>
</dbReference>
<accession>A0A0C9VJB8</accession>
<organism evidence="2 3">
    <name type="scientific">Sphaerobolus stellatus (strain SS14)</name>
    <dbReference type="NCBI Taxonomy" id="990650"/>
    <lineage>
        <taxon>Eukaryota</taxon>
        <taxon>Fungi</taxon>
        <taxon>Dikarya</taxon>
        <taxon>Basidiomycota</taxon>
        <taxon>Agaricomycotina</taxon>
        <taxon>Agaricomycetes</taxon>
        <taxon>Phallomycetidae</taxon>
        <taxon>Geastrales</taxon>
        <taxon>Sphaerobolaceae</taxon>
        <taxon>Sphaerobolus</taxon>
    </lineage>
</organism>
<evidence type="ECO:0000256" key="1">
    <source>
        <dbReference type="SAM" id="SignalP"/>
    </source>
</evidence>
<proteinExistence type="predicted"/>
<keyword evidence="1" id="KW-0732">Signal</keyword>
<dbReference type="EMBL" id="KN837099">
    <property type="protein sequence ID" value="KIJ48084.1"/>
    <property type="molecule type" value="Genomic_DNA"/>
</dbReference>
<name>A0A0C9VJB8_SPHS4</name>
<feature type="chain" id="PRO_5002204709" evidence="1">
    <location>
        <begin position="19"/>
        <end position="86"/>
    </location>
</feature>
<evidence type="ECO:0000313" key="3">
    <source>
        <dbReference type="Proteomes" id="UP000054279"/>
    </source>
</evidence>
<dbReference type="HOGENOM" id="CLU_2499315_0_0_1"/>
<evidence type="ECO:0000313" key="2">
    <source>
        <dbReference type="EMBL" id="KIJ48084.1"/>
    </source>
</evidence>
<feature type="signal peptide" evidence="1">
    <location>
        <begin position="1"/>
        <end position="18"/>
    </location>
</feature>